<comment type="similarity">
    <text evidence="1 3">Belongs to the EXO70 family.</text>
</comment>
<reference evidence="5 6" key="1">
    <citation type="journal article" date="2015" name="Proc. Natl. Acad. Sci. U.S.A.">
        <title>The resurrection genome of Boea hygrometrica: A blueprint for survival of dehydration.</title>
        <authorList>
            <person name="Xiao L."/>
            <person name="Yang G."/>
            <person name="Zhang L."/>
            <person name="Yang X."/>
            <person name="Zhao S."/>
            <person name="Ji Z."/>
            <person name="Zhou Q."/>
            <person name="Hu M."/>
            <person name="Wang Y."/>
            <person name="Chen M."/>
            <person name="Xu Y."/>
            <person name="Jin H."/>
            <person name="Xiao X."/>
            <person name="Hu G."/>
            <person name="Bao F."/>
            <person name="Hu Y."/>
            <person name="Wan P."/>
            <person name="Li L."/>
            <person name="Deng X."/>
            <person name="Kuang T."/>
            <person name="Xiang C."/>
            <person name="Zhu J.K."/>
            <person name="Oliver M.J."/>
            <person name="He Y."/>
        </authorList>
    </citation>
    <scope>NUCLEOTIDE SEQUENCE [LARGE SCALE GENOMIC DNA]</scope>
    <source>
        <strain evidence="6">cv. XS01</strain>
    </source>
</reference>
<keyword evidence="3" id="KW-0653">Protein transport</keyword>
<dbReference type="AlphaFoldDB" id="A0A2Z7C4Y1"/>
<dbReference type="GO" id="GO:0006887">
    <property type="term" value="P:exocytosis"/>
    <property type="evidence" value="ECO:0007669"/>
    <property type="project" value="UniProtKB-KW"/>
</dbReference>
<evidence type="ECO:0000313" key="5">
    <source>
        <dbReference type="EMBL" id="KZV39490.1"/>
    </source>
</evidence>
<dbReference type="Pfam" id="PF03081">
    <property type="entry name" value="Exo70_C"/>
    <property type="match status" value="1"/>
</dbReference>
<keyword evidence="2 3" id="KW-0813">Transport</keyword>
<dbReference type="GO" id="GO:0005546">
    <property type="term" value="F:phosphatidylinositol-4,5-bisphosphate binding"/>
    <property type="evidence" value="ECO:0007669"/>
    <property type="project" value="InterPro"/>
</dbReference>
<evidence type="ECO:0000256" key="2">
    <source>
        <dbReference type="ARBA" id="ARBA00022448"/>
    </source>
</evidence>
<dbReference type="PANTHER" id="PTHR12542:SF7">
    <property type="entry name" value="EXOCYST SUBUNIT EXO70 FAMILY PROTEIN"/>
    <property type="match status" value="1"/>
</dbReference>
<dbReference type="Gene3D" id="1.20.1280.170">
    <property type="entry name" value="Exocyst complex component Exo70"/>
    <property type="match status" value="1"/>
</dbReference>
<protein>
    <recommendedName>
        <fullName evidence="3">Exocyst subunit Exo70 family protein</fullName>
    </recommendedName>
</protein>
<evidence type="ECO:0000256" key="1">
    <source>
        <dbReference type="ARBA" id="ARBA00006756"/>
    </source>
</evidence>
<keyword evidence="3" id="KW-0268">Exocytosis</keyword>
<dbReference type="GO" id="GO:0015031">
    <property type="term" value="P:protein transport"/>
    <property type="evidence" value="ECO:0007669"/>
    <property type="project" value="UniProtKB-KW"/>
</dbReference>
<accession>A0A2Z7C4Y1</accession>
<sequence length="555" mass="63737">MGASISQQSAIETITQWQSRPANELIFDSSHREISHYMQAVENIQQSPRMRGFEELSAASMARLKREFQAVLSRQANYTAGPSSVTEWSSVIDSTACAIRFEDYKVYEKPKKQVIDYLRIIAERMSFGGRLGECTMVYINVRKRFLETQLTRLRFNELSIEGKGRGFGWTELEAKVELWIQVSKICVELFFEREKTFCAEIFQNLGGANAAKDECFVRTVEGFAVRLFGFAKSVSLSNQPYDKMVSVFGLYDGVLSAVKVSNTLFASELGKSIRDVCIQTLCRIENDVERMMYDFENAVLNEILEVHDDKGEIHRLTEYVMDQVNLLVSHKKMLTKLTKSEPLLNFGNLVIPREELGDYDFRTFLDLHLILIIVVLVANLEGKSMKYKDPILGDLFMMNNVRYIVQKIEGFDELHEMIGDFYLNKLRQKVMQSMHSYQTSTSNKFLACFEEEGLHSNIGCFSPGLSKSTLKKRMRDFNIVFDHVRASQSTWTVPDLLLRDQIRVSMSEMLVPAYRQFLEKFVRRCERKATGEGSIKNSAEDLQALIMEKLFANSS</sequence>
<dbReference type="GO" id="GO:0000145">
    <property type="term" value="C:exocyst"/>
    <property type="evidence" value="ECO:0007669"/>
    <property type="project" value="InterPro"/>
</dbReference>
<name>A0A2Z7C4Y1_9LAMI</name>
<proteinExistence type="inferred from homology"/>
<evidence type="ECO:0000256" key="3">
    <source>
        <dbReference type="RuleBase" id="RU365026"/>
    </source>
</evidence>
<evidence type="ECO:0000259" key="4">
    <source>
        <dbReference type="Pfam" id="PF03081"/>
    </source>
</evidence>
<gene>
    <name evidence="5" type="ORF">F511_40734</name>
</gene>
<dbReference type="Proteomes" id="UP000250235">
    <property type="component" value="Unassembled WGS sequence"/>
</dbReference>
<keyword evidence="6" id="KW-1185">Reference proteome</keyword>
<dbReference type="InterPro" id="IPR004140">
    <property type="entry name" value="Exo70"/>
</dbReference>
<feature type="domain" description="Exocyst complex subunit Exo70 C-terminal" evidence="4">
    <location>
        <begin position="179"/>
        <end position="546"/>
    </location>
</feature>
<dbReference type="EMBL" id="KV000941">
    <property type="protein sequence ID" value="KZV39490.1"/>
    <property type="molecule type" value="Genomic_DNA"/>
</dbReference>
<dbReference type="InterPro" id="IPR046364">
    <property type="entry name" value="Exo70_C"/>
</dbReference>
<evidence type="ECO:0000313" key="6">
    <source>
        <dbReference type="Proteomes" id="UP000250235"/>
    </source>
</evidence>
<dbReference type="OrthoDB" id="1922221at2759"/>
<dbReference type="InterPro" id="IPR016159">
    <property type="entry name" value="Cullin_repeat-like_dom_sf"/>
</dbReference>
<organism evidence="5 6">
    <name type="scientific">Dorcoceras hygrometricum</name>
    <dbReference type="NCBI Taxonomy" id="472368"/>
    <lineage>
        <taxon>Eukaryota</taxon>
        <taxon>Viridiplantae</taxon>
        <taxon>Streptophyta</taxon>
        <taxon>Embryophyta</taxon>
        <taxon>Tracheophyta</taxon>
        <taxon>Spermatophyta</taxon>
        <taxon>Magnoliopsida</taxon>
        <taxon>eudicotyledons</taxon>
        <taxon>Gunneridae</taxon>
        <taxon>Pentapetalae</taxon>
        <taxon>asterids</taxon>
        <taxon>lamiids</taxon>
        <taxon>Lamiales</taxon>
        <taxon>Gesneriaceae</taxon>
        <taxon>Didymocarpoideae</taxon>
        <taxon>Trichosporeae</taxon>
        <taxon>Loxocarpinae</taxon>
        <taxon>Dorcoceras</taxon>
    </lineage>
</organism>
<dbReference type="PANTHER" id="PTHR12542">
    <property type="entry name" value="EXOCYST COMPLEX PROTEIN EXO70"/>
    <property type="match status" value="1"/>
</dbReference>
<comment type="function">
    <text evidence="3">Component of the exocyst complex.</text>
</comment>
<dbReference type="SUPFAM" id="SSF74788">
    <property type="entry name" value="Cullin repeat-like"/>
    <property type="match status" value="1"/>
</dbReference>